<dbReference type="InterPro" id="IPR001447">
    <property type="entry name" value="Arylamine_N-AcTrfase"/>
</dbReference>
<dbReference type="EMBL" id="SAWY01000036">
    <property type="protein sequence ID" value="TPH13425.1"/>
    <property type="molecule type" value="Genomic_DNA"/>
</dbReference>
<dbReference type="Proteomes" id="UP000315303">
    <property type="component" value="Unassembled WGS sequence"/>
</dbReference>
<reference evidence="3 4" key="1">
    <citation type="submission" date="2019-01" db="EMBL/GenBank/DDBJ databases">
        <title>Litorilituus lipolytica sp. nov., isolated from intertidal sand of the Yellow Sea in China.</title>
        <authorList>
            <person name="Liu A."/>
        </authorList>
    </citation>
    <scope>NUCLEOTIDE SEQUENCE [LARGE SCALE GENOMIC DNA]</scope>
    <source>
        <strain evidence="3 4">RZ04</strain>
    </source>
</reference>
<evidence type="ECO:0000313" key="3">
    <source>
        <dbReference type="EMBL" id="TPH13425.1"/>
    </source>
</evidence>
<dbReference type="InterPro" id="IPR053710">
    <property type="entry name" value="Arylamine_NAT_domain_sf"/>
</dbReference>
<dbReference type="Gene3D" id="3.30.2140.20">
    <property type="match status" value="1"/>
</dbReference>
<dbReference type="PANTHER" id="PTHR11786">
    <property type="entry name" value="N-HYDROXYARYLAMINE O-ACETYLTRANSFERASE"/>
    <property type="match status" value="1"/>
</dbReference>
<name>A0A502KT84_9GAMM</name>
<organism evidence="3 4">
    <name type="scientific">Litorilituus lipolyticus</name>
    <dbReference type="NCBI Taxonomy" id="2491017"/>
    <lineage>
        <taxon>Bacteria</taxon>
        <taxon>Pseudomonadati</taxon>
        <taxon>Pseudomonadota</taxon>
        <taxon>Gammaproteobacteria</taxon>
        <taxon>Alteromonadales</taxon>
        <taxon>Colwelliaceae</taxon>
        <taxon>Litorilituus</taxon>
    </lineage>
</organism>
<gene>
    <name evidence="3" type="ORF">EPA86_14650</name>
</gene>
<dbReference type="PRINTS" id="PR01543">
    <property type="entry name" value="ANATRNSFRASE"/>
</dbReference>
<comment type="similarity">
    <text evidence="1 2">Belongs to the arylamine N-acetyltransferase family.</text>
</comment>
<dbReference type="PANTHER" id="PTHR11786:SF0">
    <property type="entry name" value="ARYLAMINE N-ACETYLTRANSFERASE 4-RELATED"/>
    <property type="match status" value="1"/>
</dbReference>
<protein>
    <submittedName>
        <fullName evidence="3">Arylamine N-acetyltransferase</fullName>
    </submittedName>
</protein>
<dbReference type="OrthoDB" id="7181050at2"/>
<evidence type="ECO:0000256" key="2">
    <source>
        <dbReference type="RuleBase" id="RU003452"/>
    </source>
</evidence>
<keyword evidence="4" id="KW-1185">Reference proteome</keyword>
<dbReference type="Pfam" id="PF00797">
    <property type="entry name" value="Acetyltransf_2"/>
    <property type="match status" value="1"/>
</dbReference>
<dbReference type="AlphaFoldDB" id="A0A502KT84"/>
<proteinExistence type="inferred from homology"/>
<accession>A0A502KT84</accession>
<evidence type="ECO:0000313" key="4">
    <source>
        <dbReference type="Proteomes" id="UP000315303"/>
    </source>
</evidence>
<dbReference type="GO" id="GO:0016407">
    <property type="term" value="F:acetyltransferase activity"/>
    <property type="evidence" value="ECO:0007669"/>
    <property type="project" value="InterPro"/>
</dbReference>
<sequence>MNLLRFCFTRESLLSVFNEKKYLQRLGITDDIHVDITSLYKLHNAQLFTIPFENFDVMLNGLIDLNPEIVFNKLVNNFRGGYCFELNSLLLSAMQSFGFDARALLARVHVAGVTTGRGHQVSLVMIGSEQWLVDVGFGSNSPRAPLKLIYDEEIHCDKQIFRFIADSQFGTMLQLWLDDEWSNLYSFDFEHVCIGDIEYGNHYTSTSKGSIFTQAYVAALHTENGVITLLQNQIKIKDNNAETIVQFDTDEEMKALAKNYLNIHF</sequence>
<keyword evidence="3" id="KW-0808">Transferase</keyword>
<evidence type="ECO:0000256" key="1">
    <source>
        <dbReference type="ARBA" id="ARBA00006547"/>
    </source>
</evidence>
<dbReference type="InterPro" id="IPR038765">
    <property type="entry name" value="Papain-like_cys_pep_sf"/>
</dbReference>
<dbReference type="SUPFAM" id="SSF54001">
    <property type="entry name" value="Cysteine proteinases"/>
    <property type="match status" value="1"/>
</dbReference>
<comment type="caution">
    <text evidence="3">The sequence shown here is derived from an EMBL/GenBank/DDBJ whole genome shotgun (WGS) entry which is preliminary data.</text>
</comment>